<keyword evidence="3 10" id="KW-0963">Cytoplasm</keyword>
<dbReference type="Pfam" id="PF04452">
    <property type="entry name" value="Methyltrans_RNA"/>
    <property type="match status" value="1"/>
</dbReference>
<dbReference type="PANTHER" id="PTHR30027">
    <property type="entry name" value="RIBOSOMAL RNA SMALL SUBUNIT METHYLTRANSFERASE E"/>
    <property type="match status" value="1"/>
</dbReference>
<dbReference type="Gene3D" id="2.40.240.20">
    <property type="entry name" value="Hypothetical PUA domain-like, domain 1"/>
    <property type="match status" value="1"/>
</dbReference>
<dbReference type="Gene3D" id="3.40.1280.10">
    <property type="match status" value="1"/>
</dbReference>
<evidence type="ECO:0000313" key="13">
    <source>
        <dbReference type="EMBL" id="MFC4232049.1"/>
    </source>
</evidence>
<evidence type="ECO:0000256" key="8">
    <source>
        <dbReference type="ARBA" id="ARBA00025699"/>
    </source>
</evidence>
<protein>
    <recommendedName>
        <fullName evidence="10">Ribosomal RNA small subunit methyltransferase E</fullName>
        <ecNumber evidence="10">2.1.1.193</ecNumber>
    </recommendedName>
</protein>
<dbReference type="InterPro" id="IPR029028">
    <property type="entry name" value="Alpha/beta_knot_MTases"/>
</dbReference>
<evidence type="ECO:0000256" key="6">
    <source>
        <dbReference type="ARBA" id="ARBA00022679"/>
    </source>
</evidence>
<sequence length="232" mass="25573">MALPFFYQPEIATTSSVILSEETSKHCVQVLRMKEGEHMQLTDGKGNAYTAAITKSDKKHCTVAIESTSFLPAATKQISIGISLLKNANRFEWFLEKATEMGVTNIIPLLCNRTERQHFRFDRMHSIVIAAMLQSQQVWLPILHEPTNLSNVIELSNAQQKLIAHCEAGDKATICGLDIANDVQILIGPEGDFSIAEIEMALQHNYQPVSLGNTRLRTETAGVVAAALLVNA</sequence>
<keyword evidence="6 10" id="KW-0808">Transferase</keyword>
<dbReference type="SUPFAM" id="SSF75217">
    <property type="entry name" value="alpha/beta knot"/>
    <property type="match status" value="1"/>
</dbReference>
<comment type="caution">
    <text evidence="13">The sequence shown here is derived from an EMBL/GenBank/DDBJ whole genome shotgun (WGS) entry which is preliminary data.</text>
</comment>
<dbReference type="EMBL" id="JBHSDC010000016">
    <property type="protein sequence ID" value="MFC4232049.1"/>
    <property type="molecule type" value="Genomic_DNA"/>
</dbReference>
<keyword evidence="5 10" id="KW-0489">Methyltransferase</keyword>
<dbReference type="Pfam" id="PF20260">
    <property type="entry name" value="PUA_4"/>
    <property type="match status" value="1"/>
</dbReference>
<dbReference type="InterPro" id="IPR046886">
    <property type="entry name" value="RsmE_MTase_dom"/>
</dbReference>
<keyword evidence="7 10" id="KW-0949">S-adenosyl-L-methionine</keyword>
<dbReference type="InterPro" id="IPR015947">
    <property type="entry name" value="PUA-like_sf"/>
</dbReference>
<reference evidence="14" key="1">
    <citation type="journal article" date="2019" name="Int. J. Syst. Evol. Microbiol.">
        <title>The Global Catalogue of Microorganisms (GCM) 10K type strain sequencing project: providing services to taxonomists for standard genome sequencing and annotation.</title>
        <authorList>
            <consortium name="The Broad Institute Genomics Platform"/>
            <consortium name="The Broad Institute Genome Sequencing Center for Infectious Disease"/>
            <person name="Wu L."/>
            <person name="Ma J."/>
        </authorList>
    </citation>
    <scope>NUCLEOTIDE SEQUENCE [LARGE SCALE GENOMIC DNA]</scope>
    <source>
        <strain evidence="14">CECT 8010</strain>
    </source>
</reference>
<comment type="similarity">
    <text evidence="2 10">Belongs to the RNA methyltransferase RsmE family.</text>
</comment>
<dbReference type="InterPro" id="IPR029026">
    <property type="entry name" value="tRNA_m1G_MTases_N"/>
</dbReference>
<dbReference type="GO" id="GO:0032259">
    <property type="term" value="P:methylation"/>
    <property type="evidence" value="ECO:0007669"/>
    <property type="project" value="UniProtKB-KW"/>
</dbReference>
<dbReference type="SUPFAM" id="SSF88697">
    <property type="entry name" value="PUA domain-like"/>
    <property type="match status" value="1"/>
</dbReference>
<proteinExistence type="inferred from homology"/>
<dbReference type="GO" id="GO:0008168">
    <property type="term" value="F:methyltransferase activity"/>
    <property type="evidence" value="ECO:0007669"/>
    <property type="project" value="UniProtKB-KW"/>
</dbReference>
<evidence type="ECO:0000256" key="4">
    <source>
        <dbReference type="ARBA" id="ARBA00022552"/>
    </source>
</evidence>
<dbReference type="InterPro" id="IPR046887">
    <property type="entry name" value="RsmE_PUA-like"/>
</dbReference>
<evidence type="ECO:0000256" key="1">
    <source>
        <dbReference type="ARBA" id="ARBA00004496"/>
    </source>
</evidence>
<name>A0ABV8PYI3_9BACT</name>
<evidence type="ECO:0000313" key="14">
    <source>
        <dbReference type="Proteomes" id="UP001595906"/>
    </source>
</evidence>
<dbReference type="PANTHER" id="PTHR30027:SF3">
    <property type="entry name" value="16S RRNA (URACIL(1498)-N(3))-METHYLTRANSFERASE"/>
    <property type="match status" value="1"/>
</dbReference>
<dbReference type="EC" id="2.1.1.193" evidence="10"/>
<evidence type="ECO:0000259" key="12">
    <source>
        <dbReference type="Pfam" id="PF20260"/>
    </source>
</evidence>
<keyword evidence="14" id="KW-1185">Reference proteome</keyword>
<accession>A0ABV8PYI3</accession>
<gene>
    <name evidence="13" type="ORF">ACFOW1_09110</name>
</gene>
<evidence type="ECO:0000256" key="5">
    <source>
        <dbReference type="ARBA" id="ARBA00022603"/>
    </source>
</evidence>
<dbReference type="InterPro" id="IPR006700">
    <property type="entry name" value="RsmE"/>
</dbReference>
<dbReference type="Proteomes" id="UP001595906">
    <property type="component" value="Unassembled WGS sequence"/>
</dbReference>
<comment type="catalytic activity">
    <reaction evidence="9 10">
        <text>uridine(1498) in 16S rRNA + S-adenosyl-L-methionine = N(3)-methyluridine(1498) in 16S rRNA + S-adenosyl-L-homocysteine + H(+)</text>
        <dbReference type="Rhea" id="RHEA:42920"/>
        <dbReference type="Rhea" id="RHEA-COMP:10283"/>
        <dbReference type="Rhea" id="RHEA-COMP:10284"/>
        <dbReference type="ChEBI" id="CHEBI:15378"/>
        <dbReference type="ChEBI" id="CHEBI:57856"/>
        <dbReference type="ChEBI" id="CHEBI:59789"/>
        <dbReference type="ChEBI" id="CHEBI:65315"/>
        <dbReference type="ChEBI" id="CHEBI:74502"/>
        <dbReference type="EC" id="2.1.1.193"/>
    </reaction>
</comment>
<evidence type="ECO:0000256" key="9">
    <source>
        <dbReference type="ARBA" id="ARBA00047944"/>
    </source>
</evidence>
<comment type="subcellular location">
    <subcellularLocation>
        <location evidence="1 10">Cytoplasm</location>
    </subcellularLocation>
</comment>
<organism evidence="13 14">
    <name type="scientific">Parasediminibacterium paludis</name>
    <dbReference type="NCBI Taxonomy" id="908966"/>
    <lineage>
        <taxon>Bacteria</taxon>
        <taxon>Pseudomonadati</taxon>
        <taxon>Bacteroidota</taxon>
        <taxon>Chitinophagia</taxon>
        <taxon>Chitinophagales</taxon>
        <taxon>Chitinophagaceae</taxon>
        <taxon>Parasediminibacterium</taxon>
    </lineage>
</organism>
<dbReference type="RefSeq" id="WP_379013747.1">
    <property type="nucleotide sequence ID" value="NZ_JBHSDC010000016.1"/>
</dbReference>
<dbReference type="CDD" id="cd18084">
    <property type="entry name" value="RsmE-like"/>
    <property type="match status" value="1"/>
</dbReference>
<feature type="domain" description="Ribosomal RNA small subunit methyltransferase E PUA-like" evidence="12">
    <location>
        <begin position="19"/>
        <end position="65"/>
    </location>
</feature>
<keyword evidence="4 10" id="KW-0698">rRNA processing</keyword>
<evidence type="ECO:0000256" key="2">
    <source>
        <dbReference type="ARBA" id="ARBA00005528"/>
    </source>
</evidence>
<feature type="domain" description="Ribosomal RNA small subunit methyltransferase E methyltransferase" evidence="11">
    <location>
        <begin position="76"/>
        <end position="229"/>
    </location>
</feature>
<evidence type="ECO:0000256" key="7">
    <source>
        <dbReference type="ARBA" id="ARBA00022691"/>
    </source>
</evidence>
<dbReference type="NCBIfam" id="TIGR00046">
    <property type="entry name" value="RsmE family RNA methyltransferase"/>
    <property type="match status" value="1"/>
</dbReference>
<evidence type="ECO:0000256" key="3">
    <source>
        <dbReference type="ARBA" id="ARBA00022490"/>
    </source>
</evidence>
<dbReference type="PIRSF" id="PIRSF015601">
    <property type="entry name" value="MTase_slr0722"/>
    <property type="match status" value="1"/>
</dbReference>
<evidence type="ECO:0000256" key="10">
    <source>
        <dbReference type="PIRNR" id="PIRNR015601"/>
    </source>
</evidence>
<evidence type="ECO:0000259" key="11">
    <source>
        <dbReference type="Pfam" id="PF04452"/>
    </source>
</evidence>
<comment type="function">
    <text evidence="8 10">Specifically methylates the N3 position of the uracil ring of uridine 1498 (m3U1498) in 16S rRNA. Acts on the fully assembled 30S ribosomal subunit.</text>
</comment>